<dbReference type="InterPro" id="IPR029044">
    <property type="entry name" value="Nucleotide-diphossugar_trans"/>
</dbReference>
<organism evidence="5 6">
    <name type="scientific">Paraclostridium benzoelyticum</name>
    <dbReference type="NCBI Taxonomy" id="1629550"/>
    <lineage>
        <taxon>Bacteria</taxon>
        <taxon>Bacillati</taxon>
        <taxon>Bacillota</taxon>
        <taxon>Clostridia</taxon>
        <taxon>Peptostreptococcales</taxon>
        <taxon>Peptostreptococcaceae</taxon>
        <taxon>Paraclostridium</taxon>
    </lineage>
</organism>
<dbReference type="CDD" id="cd02516">
    <property type="entry name" value="CDP-ME_synthetase"/>
    <property type="match status" value="1"/>
</dbReference>
<dbReference type="PATRIC" id="fig|1629550.3.peg.1549"/>
<keyword evidence="6" id="KW-1185">Reference proteome</keyword>
<dbReference type="GO" id="GO:0047349">
    <property type="term" value="F:D-ribitol-5-phosphate cytidylyltransferase activity"/>
    <property type="evidence" value="ECO:0007669"/>
    <property type="project" value="UniProtKB-UniRule"/>
</dbReference>
<reference evidence="5 6" key="1">
    <citation type="submission" date="2015-04" db="EMBL/GenBank/DDBJ databases">
        <title>Microcin producing Clostridium sp. JC272T.</title>
        <authorList>
            <person name="Jyothsna T."/>
            <person name="Sasikala C."/>
            <person name="Ramana C."/>
        </authorList>
    </citation>
    <scope>NUCLEOTIDE SEQUENCE [LARGE SCALE GENOMIC DNA]</scope>
    <source>
        <strain evidence="5 6">JC272</strain>
    </source>
</reference>
<feature type="binding site" evidence="4">
    <location>
        <begin position="7"/>
        <end position="10"/>
    </location>
    <ligand>
        <name>CTP</name>
        <dbReference type="ChEBI" id="CHEBI:37563"/>
    </ligand>
</feature>
<dbReference type="InterPro" id="IPR034683">
    <property type="entry name" value="IspD/TarI"/>
</dbReference>
<evidence type="ECO:0000256" key="3">
    <source>
        <dbReference type="ARBA" id="ARBA00022944"/>
    </source>
</evidence>
<feature type="binding site" evidence="4">
    <location>
        <begin position="80"/>
        <end position="86"/>
    </location>
    <ligand>
        <name>CTP</name>
        <dbReference type="ChEBI" id="CHEBI:37563"/>
    </ligand>
</feature>
<evidence type="ECO:0000313" key="5">
    <source>
        <dbReference type="EMBL" id="KKY01091.1"/>
    </source>
</evidence>
<dbReference type="AlphaFoldDB" id="A0A0M3DG42"/>
<comment type="catalytic activity">
    <reaction evidence="4">
        <text>D-ribitol 5-phosphate + CTP + H(+) = CDP-L-ribitol + diphosphate</text>
        <dbReference type="Rhea" id="RHEA:12456"/>
        <dbReference type="ChEBI" id="CHEBI:15378"/>
        <dbReference type="ChEBI" id="CHEBI:33019"/>
        <dbReference type="ChEBI" id="CHEBI:37563"/>
        <dbReference type="ChEBI" id="CHEBI:57608"/>
        <dbReference type="ChEBI" id="CHEBI:57695"/>
        <dbReference type="EC" id="2.7.7.40"/>
    </reaction>
</comment>
<comment type="similarity">
    <text evidence="4">Belongs to the IspD/TarI cytidylyltransferase family. TarI subfamily.</text>
</comment>
<protein>
    <recommendedName>
        <fullName evidence="4">Ribitol-5-phosphate cytidylyltransferase</fullName>
        <ecNumber evidence="4">2.7.7.40</ecNumber>
    </recommendedName>
</protein>
<feature type="site" description="Positions ribitol 5-phosphate for the nucleophilic attack" evidence="4">
    <location>
        <position position="159"/>
    </location>
</feature>
<evidence type="ECO:0000256" key="2">
    <source>
        <dbReference type="ARBA" id="ARBA00022695"/>
    </source>
</evidence>
<feature type="site" description="Transition state stabilizer" evidence="4">
    <location>
        <position position="14"/>
    </location>
</feature>
<evidence type="ECO:0000313" key="6">
    <source>
        <dbReference type="Proteomes" id="UP000034407"/>
    </source>
</evidence>
<dbReference type="GO" id="GO:0050518">
    <property type="term" value="F:2-C-methyl-D-erythritol 4-phosphate cytidylyltransferase activity"/>
    <property type="evidence" value="ECO:0007669"/>
    <property type="project" value="UniProtKB-ARBA"/>
</dbReference>
<dbReference type="EMBL" id="LBBT01000216">
    <property type="protein sequence ID" value="KKY01091.1"/>
    <property type="molecule type" value="Genomic_DNA"/>
</dbReference>
<dbReference type="Gene3D" id="3.90.550.10">
    <property type="entry name" value="Spore Coat Polysaccharide Biosynthesis Protein SpsA, Chain A"/>
    <property type="match status" value="1"/>
</dbReference>
<feature type="site" description="Transition state stabilizer" evidence="4">
    <location>
        <position position="22"/>
    </location>
</feature>
<dbReference type="PANTHER" id="PTHR43015">
    <property type="entry name" value="D-RIBITOL-5-PHOSPHATE CYTIDYLYLTRANSFERASE"/>
    <property type="match status" value="1"/>
</dbReference>
<dbReference type="FunFam" id="3.90.550.10:FF:000003">
    <property type="entry name" value="2-C-methyl-D-erythritol 4-phosphate cytidylyltransferase"/>
    <property type="match status" value="1"/>
</dbReference>
<evidence type="ECO:0000256" key="4">
    <source>
        <dbReference type="HAMAP-Rule" id="MF_02068"/>
    </source>
</evidence>
<dbReference type="GO" id="GO:0019350">
    <property type="term" value="P:teichoic acid biosynthetic process"/>
    <property type="evidence" value="ECO:0007669"/>
    <property type="project" value="UniProtKB-KW"/>
</dbReference>
<keyword evidence="2 4" id="KW-0548">Nucleotidyltransferase</keyword>
<sequence length="254" mass="28932">MVTTLIFAGGVGVRMNNNAKPKQFLQINGKSILLHTIEKFELHAQIDNIIVVCIEDWIDYLKLELKKHKIKKVKWIVPGGSTGQESILNGLKELEKKLEINNDNIVLIHDGVRPIIDNYTITENINSVRKYGNAITVAHEIETIASVDEDGKIDKLIDRNTVKIAKAPQSFYLRDIVEAHKKSIEDKKADFIDSATLMSYYGTKLHTVIGPPDNIKVTTAKDFFMLKAMLELRENLHELERLESYDDGERICYK</sequence>
<proteinExistence type="inferred from homology"/>
<keyword evidence="3" id="KW-0777">Teichoic acid biosynthesis</keyword>
<dbReference type="HAMAP" id="MF_02068">
    <property type="entry name" value="TarI"/>
    <property type="match status" value="1"/>
</dbReference>
<dbReference type="OrthoDB" id="9806837at2"/>
<gene>
    <name evidence="5" type="ORF">VN21_10490</name>
</gene>
<feature type="site" description="Positions ribitol 5-phosphate for the nucleophilic attack" evidence="4">
    <location>
        <position position="216"/>
    </location>
</feature>
<dbReference type="Proteomes" id="UP000034407">
    <property type="component" value="Unassembled WGS sequence"/>
</dbReference>
<dbReference type="PROSITE" id="PS01295">
    <property type="entry name" value="ISPD"/>
    <property type="match status" value="1"/>
</dbReference>
<dbReference type="GO" id="GO:0008299">
    <property type="term" value="P:isoprenoid biosynthetic process"/>
    <property type="evidence" value="ECO:0007669"/>
    <property type="project" value="InterPro"/>
</dbReference>
<dbReference type="Pfam" id="PF01128">
    <property type="entry name" value="IspD"/>
    <property type="match status" value="1"/>
</dbReference>
<dbReference type="PANTHER" id="PTHR43015:SF1">
    <property type="entry name" value="D-RIBITOL-5-PHOSPHATE CYTIDYLYLTRANSFERASE"/>
    <property type="match status" value="1"/>
</dbReference>
<dbReference type="NCBIfam" id="NF001183">
    <property type="entry name" value="PRK00155.1-3"/>
    <property type="match status" value="1"/>
</dbReference>
<accession>A0A0M3DG42</accession>
<keyword evidence="1 4" id="KW-0808">Transferase</keyword>
<dbReference type="RefSeq" id="WP_046823227.1">
    <property type="nucleotide sequence ID" value="NZ_LBBT01000216.1"/>
</dbReference>
<name>A0A0M3DG42_9FIRM</name>
<dbReference type="InterPro" id="IPR018294">
    <property type="entry name" value="ISPD_synthase_CS"/>
</dbReference>
<dbReference type="SUPFAM" id="SSF53448">
    <property type="entry name" value="Nucleotide-diphospho-sugar transferases"/>
    <property type="match status" value="1"/>
</dbReference>
<comment type="caution">
    <text evidence="5">The sequence shown here is derived from an EMBL/GenBank/DDBJ whole genome shotgun (WGS) entry which is preliminary data.</text>
</comment>
<comment type="function">
    <text evidence="4">Catalyzes the transfer of the cytidylyl group of CTP to D-ribitol 5-phosphate.</text>
</comment>
<comment type="caution">
    <text evidence="4">Lacks conserved residue(s) required for the propagation of feature annotation.</text>
</comment>
<evidence type="ECO:0000256" key="1">
    <source>
        <dbReference type="ARBA" id="ARBA00022679"/>
    </source>
</evidence>
<dbReference type="GO" id="GO:0005829">
    <property type="term" value="C:cytosol"/>
    <property type="evidence" value="ECO:0007669"/>
    <property type="project" value="TreeGrafter"/>
</dbReference>
<dbReference type="EC" id="2.7.7.40" evidence="4"/>
<dbReference type="InterPro" id="IPR034709">
    <property type="entry name" value="TarI"/>
</dbReference>